<gene>
    <name evidence="2" type="ORF">JOH49_003277</name>
</gene>
<feature type="region of interest" description="Disordered" evidence="1">
    <location>
        <begin position="1"/>
        <end position="99"/>
    </location>
</feature>
<protein>
    <submittedName>
        <fullName evidence="2">Uncharacterized protein</fullName>
    </submittedName>
</protein>
<dbReference type="AlphaFoldDB" id="A0A8I1Y2Z0"/>
<dbReference type="Proteomes" id="UP000673383">
    <property type="component" value="Unassembled WGS sequence"/>
</dbReference>
<accession>A0A8I1Y2Z0</accession>
<feature type="compositionally biased region" description="Polar residues" evidence="1">
    <location>
        <begin position="17"/>
        <end position="36"/>
    </location>
</feature>
<dbReference type="EMBL" id="JAFICZ010000001">
    <property type="protein sequence ID" value="MBP1293524.1"/>
    <property type="molecule type" value="Genomic_DNA"/>
</dbReference>
<proteinExistence type="predicted"/>
<sequence>MTEENKPIERSGKGTRKASQQSDKATQRSNSGQQRGSKPEQFQDTHKPLNAQADSSEIFPSGRAPSAETIPISLKKSRIPMAATPQYRSNRPSRLSRSSRACARFMKLLSFRPIV</sequence>
<reference evidence="2" key="1">
    <citation type="submission" date="2021-02" db="EMBL/GenBank/DDBJ databases">
        <title>Genomic Encyclopedia of Type Strains, Phase IV (KMG-V): Genome sequencing to study the core and pangenomes of soil and plant-associated prokaryotes.</title>
        <authorList>
            <person name="Whitman W."/>
        </authorList>
    </citation>
    <scope>NUCLEOTIDE SEQUENCE</scope>
    <source>
        <strain evidence="2">USDA 406</strain>
    </source>
</reference>
<comment type="caution">
    <text evidence="2">The sequence shown here is derived from an EMBL/GenBank/DDBJ whole genome shotgun (WGS) entry which is preliminary data.</text>
</comment>
<evidence type="ECO:0000256" key="1">
    <source>
        <dbReference type="SAM" id="MobiDB-lite"/>
    </source>
</evidence>
<organism evidence="2 3">
    <name type="scientific">Bradyrhizobium elkanii</name>
    <dbReference type="NCBI Taxonomy" id="29448"/>
    <lineage>
        <taxon>Bacteria</taxon>
        <taxon>Pseudomonadati</taxon>
        <taxon>Pseudomonadota</taxon>
        <taxon>Alphaproteobacteria</taxon>
        <taxon>Hyphomicrobiales</taxon>
        <taxon>Nitrobacteraceae</taxon>
        <taxon>Bradyrhizobium</taxon>
    </lineage>
</organism>
<feature type="compositionally biased region" description="Low complexity" evidence="1">
    <location>
        <begin position="88"/>
        <end position="99"/>
    </location>
</feature>
<feature type="compositionally biased region" description="Basic and acidic residues" evidence="1">
    <location>
        <begin position="1"/>
        <end position="12"/>
    </location>
</feature>
<evidence type="ECO:0000313" key="2">
    <source>
        <dbReference type="EMBL" id="MBP1293524.1"/>
    </source>
</evidence>
<evidence type="ECO:0000313" key="3">
    <source>
        <dbReference type="Proteomes" id="UP000673383"/>
    </source>
</evidence>
<name>A0A8I1Y2Z0_BRAEL</name>
<feature type="compositionally biased region" description="Basic and acidic residues" evidence="1">
    <location>
        <begin position="37"/>
        <end position="47"/>
    </location>
</feature>